<feature type="compositionally biased region" description="Low complexity" evidence="8">
    <location>
        <begin position="439"/>
        <end position="461"/>
    </location>
</feature>
<evidence type="ECO:0000256" key="7">
    <source>
        <dbReference type="PROSITE-ProRule" id="PRU01373"/>
    </source>
</evidence>
<dbReference type="GO" id="GO:0008360">
    <property type="term" value="P:regulation of cell shape"/>
    <property type="evidence" value="ECO:0007669"/>
    <property type="project" value="UniProtKB-UniRule"/>
</dbReference>
<dbReference type="PANTHER" id="PTHR41533">
    <property type="entry name" value="L,D-TRANSPEPTIDASE HI_1667-RELATED"/>
    <property type="match status" value="1"/>
</dbReference>
<keyword evidence="6 7" id="KW-0961">Cell wall biogenesis/degradation</keyword>
<evidence type="ECO:0000313" key="11">
    <source>
        <dbReference type="EMBL" id="MBB5708288.1"/>
    </source>
</evidence>
<dbReference type="GO" id="GO:0004180">
    <property type="term" value="F:carboxypeptidase activity"/>
    <property type="evidence" value="ECO:0007669"/>
    <property type="project" value="UniProtKB-ARBA"/>
</dbReference>
<dbReference type="GO" id="GO:0016740">
    <property type="term" value="F:transferase activity"/>
    <property type="evidence" value="ECO:0007669"/>
    <property type="project" value="UniProtKB-KW"/>
</dbReference>
<accession>A0A7W9B8R8</accession>
<feature type="region of interest" description="Disordered" evidence="8">
    <location>
        <begin position="432"/>
        <end position="467"/>
    </location>
</feature>
<dbReference type="PANTHER" id="PTHR41533:SF2">
    <property type="entry name" value="BLR7131 PROTEIN"/>
    <property type="match status" value="1"/>
</dbReference>
<comment type="caution">
    <text evidence="11">The sequence shown here is derived from an EMBL/GenBank/DDBJ whole genome shotgun (WGS) entry which is preliminary data.</text>
</comment>
<keyword evidence="12" id="KW-1185">Reference proteome</keyword>
<dbReference type="EMBL" id="JACIJH010000016">
    <property type="protein sequence ID" value="MBB5708288.1"/>
    <property type="molecule type" value="Genomic_DNA"/>
</dbReference>
<dbReference type="InterPro" id="IPR005490">
    <property type="entry name" value="LD_TPept_cat_dom"/>
</dbReference>
<evidence type="ECO:0000256" key="4">
    <source>
        <dbReference type="ARBA" id="ARBA00022960"/>
    </source>
</evidence>
<keyword evidence="4 7" id="KW-0133">Cell shape</keyword>
<dbReference type="Proteomes" id="UP000537161">
    <property type="component" value="Unassembled WGS sequence"/>
</dbReference>
<dbReference type="SUPFAM" id="SSF141523">
    <property type="entry name" value="L,D-transpeptidase catalytic domain-like"/>
    <property type="match status" value="1"/>
</dbReference>
<dbReference type="AlphaFoldDB" id="A0A7W9B8R8"/>
<organism evidence="11 12">
    <name type="scientific">Sphingopyxis panaciterrulae</name>
    <dbReference type="NCBI Taxonomy" id="462372"/>
    <lineage>
        <taxon>Bacteria</taxon>
        <taxon>Pseudomonadati</taxon>
        <taxon>Pseudomonadota</taxon>
        <taxon>Alphaproteobacteria</taxon>
        <taxon>Sphingomonadales</taxon>
        <taxon>Sphingomonadaceae</taxon>
        <taxon>Sphingopyxis</taxon>
    </lineage>
</organism>
<dbReference type="InterPro" id="IPR045380">
    <property type="entry name" value="LD_TPept_scaffold_dom"/>
</dbReference>
<dbReference type="RefSeq" id="WP_246427320.1">
    <property type="nucleotide sequence ID" value="NZ_JACIJH010000016.1"/>
</dbReference>
<dbReference type="InterPro" id="IPR038063">
    <property type="entry name" value="Transpep_catalytic_dom"/>
</dbReference>
<gene>
    <name evidence="11" type="ORF">FHR21_003667</name>
</gene>
<evidence type="ECO:0000256" key="2">
    <source>
        <dbReference type="ARBA" id="ARBA00005992"/>
    </source>
</evidence>
<evidence type="ECO:0000313" key="12">
    <source>
        <dbReference type="Proteomes" id="UP000537161"/>
    </source>
</evidence>
<evidence type="ECO:0000259" key="10">
    <source>
        <dbReference type="PROSITE" id="PS52029"/>
    </source>
</evidence>
<dbReference type="UniPathway" id="UPA00219"/>
<feature type="domain" description="L,D-TPase catalytic" evidence="10">
    <location>
        <begin position="209"/>
        <end position="367"/>
    </location>
</feature>
<evidence type="ECO:0000256" key="1">
    <source>
        <dbReference type="ARBA" id="ARBA00004752"/>
    </source>
</evidence>
<keyword evidence="5 7" id="KW-0573">Peptidoglycan synthesis</keyword>
<feature type="active site" description="Proton donor/acceptor" evidence="7">
    <location>
        <position position="323"/>
    </location>
</feature>
<dbReference type="CDD" id="cd16913">
    <property type="entry name" value="YkuD_like"/>
    <property type="match status" value="1"/>
</dbReference>
<dbReference type="Pfam" id="PF20142">
    <property type="entry name" value="Scaffold"/>
    <property type="match status" value="1"/>
</dbReference>
<reference evidence="11 12" key="1">
    <citation type="submission" date="2020-08" db="EMBL/GenBank/DDBJ databases">
        <title>Genomic Encyclopedia of Type Strains, Phase IV (KMG-IV): sequencing the most valuable type-strain genomes for metagenomic binning, comparative biology and taxonomic classification.</title>
        <authorList>
            <person name="Goeker M."/>
        </authorList>
    </citation>
    <scope>NUCLEOTIDE SEQUENCE [LARGE SCALE GENOMIC DNA]</scope>
    <source>
        <strain evidence="11 12">DSM 27163</strain>
    </source>
</reference>
<feature type="active site" description="Nucleophile" evidence="7">
    <location>
        <position position="342"/>
    </location>
</feature>
<dbReference type="PROSITE" id="PS52029">
    <property type="entry name" value="LD_TPASE"/>
    <property type="match status" value="1"/>
</dbReference>
<dbReference type="Gene3D" id="2.40.440.10">
    <property type="entry name" value="L,D-transpeptidase catalytic domain-like"/>
    <property type="match status" value="1"/>
</dbReference>
<evidence type="ECO:0000256" key="3">
    <source>
        <dbReference type="ARBA" id="ARBA00022679"/>
    </source>
</evidence>
<dbReference type="GO" id="GO:0009252">
    <property type="term" value="P:peptidoglycan biosynthetic process"/>
    <property type="evidence" value="ECO:0007669"/>
    <property type="project" value="UniProtKB-UniPathway"/>
</dbReference>
<evidence type="ECO:0000256" key="8">
    <source>
        <dbReference type="SAM" id="MobiDB-lite"/>
    </source>
</evidence>
<dbReference type="GO" id="GO:0071555">
    <property type="term" value="P:cell wall organization"/>
    <property type="evidence" value="ECO:0007669"/>
    <property type="project" value="UniProtKB-UniRule"/>
</dbReference>
<evidence type="ECO:0000256" key="5">
    <source>
        <dbReference type="ARBA" id="ARBA00022984"/>
    </source>
</evidence>
<feature type="chain" id="PRO_5030651794" evidence="9">
    <location>
        <begin position="28"/>
        <end position="467"/>
    </location>
</feature>
<evidence type="ECO:0000256" key="9">
    <source>
        <dbReference type="SAM" id="SignalP"/>
    </source>
</evidence>
<name>A0A7W9B8R8_9SPHN</name>
<keyword evidence="9" id="KW-0732">Signal</keyword>
<sequence length="467" mass="49834">MAYLSPRLASAAALLLPLTLAGAPALAQTAPTDVKEDSVVLQPDKVADDAPVVETLAQANLPSWSEDNARALLTFIRNIGEEGLFPKDYDPQELQAAIDSGNQIQLDKVATDAFLLLATHMRDGRTPNAARKQWFMTDSDSDSTPLIPLLDYALTANDVPMTLTGLDPVHPTFALLKSALATAKTPAEENAIRVNMERWRWMPRDLGEGYVVSNVPEYLTRVVRNGTVIATHKAVVGKASTPTPQLNPMATGVIVNPTWTLPRSIINEGIGATIANNPASARRQGYTWTGKGKTLSVVQQPGANNALGVMKLEMLNPHAIYLHDTPSKGAFAATKRAFSHGCIRTEKALHFSGLMAVMFAGATPEEFGEVVASGKTKRFEFTQPFPVYVAYWTMVPDGKGGLKKLADLYGRDAPVVASFAEPGRPTAALIAPAPPPVVPTTTTATRQPAPAAPARPSAQAPGMSGIY</sequence>
<proteinExistence type="inferred from homology"/>
<evidence type="ECO:0000256" key="6">
    <source>
        <dbReference type="ARBA" id="ARBA00023316"/>
    </source>
</evidence>
<keyword evidence="3" id="KW-0808">Transferase</keyword>
<dbReference type="InterPro" id="IPR052905">
    <property type="entry name" value="LD-transpeptidase_YkuD-like"/>
</dbReference>
<feature type="signal peptide" evidence="9">
    <location>
        <begin position="1"/>
        <end position="27"/>
    </location>
</feature>
<comment type="similarity">
    <text evidence="2">Belongs to the YkuD family.</text>
</comment>
<comment type="pathway">
    <text evidence="1 7">Cell wall biogenesis; peptidoglycan biosynthesis.</text>
</comment>
<protein>
    <submittedName>
        <fullName evidence="11">Murein L,D-transpeptidase YcbB/YkuD</fullName>
    </submittedName>
</protein>
<dbReference type="Pfam" id="PF03734">
    <property type="entry name" value="YkuD"/>
    <property type="match status" value="1"/>
</dbReference>